<dbReference type="PRINTS" id="PR00313">
    <property type="entry name" value="CABNDNGRPT"/>
</dbReference>
<dbReference type="InterPro" id="IPR018511">
    <property type="entry name" value="Hemolysin-typ_Ca-bd_CS"/>
</dbReference>
<dbReference type="SUPFAM" id="SSF51120">
    <property type="entry name" value="beta-Roll"/>
    <property type="match status" value="2"/>
</dbReference>
<name>A0A2K8SS47_9NOSO</name>
<evidence type="ECO:0000313" key="4">
    <source>
        <dbReference type="Proteomes" id="UP000232003"/>
    </source>
</evidence>
<evidence type="ECO:0000256" key="2">
    <source>
        <dbReference type="ARBA" id="ARBA00022525"/>
    </source>
</evidence>
<dbReference type="PANTHER" id="PTHR38340:SF1">
    <property type="entry name" value="S-LAYER PROTEIN"/>
    <property type="match status" value="1"/>
</dbReference>
<dbReference type="KEGG" id="nfl:COO91_04279"/>
<sequence>MALIRGNFENNSLPGTELSDQIYGYGGADTLTGGAGSDYLEGGAGDDYLTGDSGRDTFVLDHSGGGIDRITDFSVKGDILKINTPPIGSTNTFSTASQGDDTLIGKSGNDSSVVGVGNDILTGGKDSDALASIKSSKNAIKFPKSTTDVLLSIEASSEGMIVGAPIDESAILQGIIGGGVGLPNYCRYNVDTGALFYQDQQLAWLPPKLSFA</sequence>
<dbReference type="AlphaFoldDB" id="A0A2K8SS47"/>
<dbReference type="InterPro" id="IPR050557">
    <property type="entry name" value="RTX_toxin/Mannuronan_C5-epim"/>
</dbReference>
<reference evidence="3 4" key="1">
    <citation type="submission" date="2017-11" db="EMBL/GenBank/DDBJ databases">
        <title>Complete genome of a free-living desiccation-tolerant cyanobacterium and its photosynthetic adaptation to extreme terrestrial habitat.</title>
        <authorList>
            <person name="Shang J."/>
        </authorList>
    </citation>
    <scope>NUCLEOTIDE SEQUENCE [LARGE SCALE GENOMIC DNA]</scope>
    <source>
        <strain evidence="3 4">CCNUN1</strain>
    </source>
</reference>
<protein>
    <submittedName>
        <fullName evidence="3">Beta-glucanase, GH16 family</fullName>
    </submittedName>
</protein>
<dbReference type="GO" id="GO:0005576">
    <property type="term" value="C:extracellular region"/>
    <property type="evidence" value="ECO:0007669"/>
    <property type="project" value="UniProtKB-SubCell"/>
</dbReference>
<dbReference type="GO" id="GO:0005509">
    <property type="term" value="F:calcium ion binding"/>
    <property type="evidence" value="ECO:0007669"/>
    <property type="project" value="InterPro"/>
</dbReference>
<keyword evidence="4" id="KW-1185">Reference proteome</keyword>
<dbReference type="EMBL" id="CP024785">
    <property type="protein sequence ID" value="AUB38314.1"/>
    <property type="molecule type" value="Genomic_DNA"/>
</dbReference>
<proteinExistence type="predicted"/>
<dbReference type="Gene3D" id="2.150.10.10">
    <property type="entry name" value="Serralysin-like metalloprotease, C-terminal"/>
    <property type="match status" value="2"/>
</dbReference>
<evidence type="ECO:0000313" key="3">
    <source>
        <dbReference type="EMBL" id="AUB38314.1"/>
    </source>
</evidence>
<evidence type="ECO:0000256" key="1">
    <source>
        <dbReference type="ARBA" id="ARBA00004613"/>
    </source>
</evidence>
<dbReference type="RefSeq" id="WP_100899671.1">
    <property type="nucleotide sequence ID" value="NZ_CAWNNC010000001.1"/>
</dbReference>
<dbReference type="PROSITE" id="PS00330">
    <property type="entry name" value="HEMOLYSIN_CALCIUM"/>
    <property type="match status" value="2"/>
</dbReference>
<dbReference type="InterPro" id="IPR001343">
    <property type="entry name" value="Hemolysn_Ca-bd"/>
</dbReference>
<organism evidence="3 4">
    <name type="scientific">Nostoc flagelliforme CCNUN1</name>
    <dbReference type="NCBI Taxonomy" id="2038116"/>
    <lineage>
        <taxon>Bacteria</taxon>
        <taxon>Bacillati</taxon>
        <taxon>Cyanobacteriota</taxon>
        <taxon>Cyanophyceae</taxon>
        <taxon>Nostocales</taxon>
        <taxon>Nostocaceae</taxon>
        <taxon>Nostoc</taxon>
    </lineage>
</organism>
<dbReference type="Proteomes" id="UP000232003">
    <property type="component" value="Chromosome"/>
</dbReference>
<dbReference type="Pfam" id="PF00353">
    <property type="entry name" value="HemolysinCabind"/>
    <property type="match status" value="2"/>
</dbReference>
<dbReference type="InterPro" id="IPR011049">
    <property type="entry name" value="Serralysin-like_metalloprot_C"/>
</dbReference>
<accession>A0A2K8SS47</accession>
<comment type="subcellular location">
    <subcellularLocation>
        <location evidence="1">Secreted</location>
    </subcellularLocation>
</comment>
<gene>
    <name evidence="3" type="ORF">COO91_04279</name>
</gene>
<dbReference type="PANTHER" id="PTHR38340">
    <property type="entry name" value="S-LAYER PROTEIN"/>
    <property type="match status" value="1"/>
</dbReference>
<keyword evidence="2" id="KW-0964">Secreted</keyword>